<proteinExistence type="predicted"/>
<feature type="non-terminal residue" evidence="1">
    <location>
        <position position="1"/>
    </location>
</feature>
<evidence type="ECO:0000313" key="1">
    <source>
        <dbReference type="EMBL" id="CAF5141931.1"/>
    </source>
</evidence>
<dbReference type="EMBL" id="CAJOBH010252513">
    <property type="protein sequence ID" value="CAF5141931.1"/>
    <property type="molecule type" value="Genomic_DNA"/>
</dbReference>
<dbReference type="Proteomes" id="UP000681967">
    <property type="component" value="Unassembled WGS sequence"/>
</dbReference>
<dbReference type="AlphaFoldDB" id="A0A8S3FVC4"/>
<comment type="caution">
    <text evidence="1">The sequence shown here is derived from an EMBL/GenBank/DDBJ whole genome shotgun (WGS) entry which is preliminary data.</text>
</comment>
<sequence length="86" mass="10056">MMTYRTNELNAIPNEEFSIGIQSITYNYVDRNLAGTTSKLVNRVETHQTFIKQQRKYRRDGEIFPQTVEYNSQNLLGIYDAGNYGR</sequence>
<name>A0A8S3FVC4_9BILA</name>
<organism evidence="1 2">
    <name type="scientific">Rotaria magnacalcarata</name>
    <dbReference type="NCBI Taxonomy" id="392030"/>
    <lineage>
        <taxon>Eukaryota</taxon>
        <taxon>Metazoa</taxon>
        <taxon>Spiralia</taxon>
        <taxon>Gnathifera</taxon>
        <taxon>Rotifera</taxon>
        <taxon>Eurotatoria</taxon>
        <taxon>Bdelloidea</taxon>
        <taxon>Philodinida</taxon>
        <taxon>Philodinidae</taxon>
        <taxon>Rotaria</taxon>
    </lineage>
</organism>
<protein>
    <submittedName>
        <fullName evidence="1">Uncharacterized protein</fullName>
    </submittedName>
</protein>
<accession>A0A8S3FVC4</accession>
<gene>
    <name evidence="1" type="ORF">BYL167_LOCUS70337</name>
</gene>
<reference evidence="1" key="1">
    <citation type="submission" date="2021-02" db="EMBL/GenBank/DDBJ databases">
        <authorList>
            <person name="Nowell W R."/>
        </authorList>
    </citation>
    <scope>NUCLEOTIDE SEQUENCE</scope>
</reference>
<evidence type="ECO:0000313" key="2">
    <source>
        <dbReference type="Proteomes" id="UP000681967"/>
    </source>
</evidence>